<dbReference type="PANTHER" id="PTHR30007">
    <property type="entry name" value="PHP DOMAIN PROTEIN"/>
    <property type="match status" value="1"/>
</dbReference>
<evidence type="ECO:0000259" key="1">
    <source>
        <dbReference type="Pfam" id="PF01609"/>
    </source>
</evidence>
<gene>
    <name evidence="2" type="ORF">COO91_00808</name>
</gene>
<feature type="domain" description="Transposase IS4-like" evidence="1">
    <location>
        <begin position="21"/>
        <end position="148"/>
    </location>
</feature>
<proteinExistence type="predicted"/>
<accession>A0A2K8SHP0</accession>
<dbReference type="EMBL" id="CP024785">
    <property type="protein sequence ID" value="AUB34966.1"/>
    <property type="molecule type" value="Genomic_DNA"/>
</dbReference>
<keyword evidence="3" id="KW-1185">Reference proteome</keyword>
<sequence>MGLLTALFPPGKGGGEEVAYGGKGKGVLIHTLTEGGGMPLANCTTPANGNEREQIIPLLDKVKLKTLKRGRPRKRIKVLAADKGYDSKQKRVDLRKRGIRPQIPKRVWKTKKNKGRPIKISVPRFQQERCFAWYQRKYRRLVVRWERQKVYFDAFLDLATIHIWINKILLVG</sequence>
<organism evidence="2 3">
    <name type="scientific">Nostoc flagelliforme CCNUN1</name>
    <dbReference type="NCBI Taxonomy" id="2038116"/>
    <lineage>
        <taxon>Bacteria</taxon>
        <taxon>Bacillati</taxon>
        <taxon>Cyanobacteriota</taxon>
        <taxon>Cyanophyceae</taxon>
        <taxon>Nostocales</taxon>
        <taxon>Nostocaceae</taxon>
        <taxon>Nostoc</taxon>
    </lineage>
</organism>
<dbReference type="PANTHER" id="PTHR30007:SF1">
    <property type="entry name" value="BLR1914 PROTEIN"/>
    <property type="match status" value="1"/>
</dbReference>
<evidence type="ECO:0000313" key="2">
    <source>
        <dbReference type="EMBL" id="AUB34966.1"/>
    </source>
</evidence>
<dbReference type="GO" id="GO:0004803">
    <property type="term" value="F:transposase activity"/>
    <property type="evidence" value="ECO:0007669"/>
    <property type="project" value="InterPro"/>
</dbReference>
<evidence type="ECO:0000313" key="3">
    <source>
        <dbReference type="Proteomes" id="UP000232003"/>
    </source>
</evidence>
<dbReference type="AlphaFoldDB" id="A0A2K8SHP0"/>
<dbReference type="InterPro" id="IPR002559">
    <property type="entry name" value="Transposase_11"/>
</dbReference>
<protein>
    <submittedName>
        <fullName evidence="2">Transposase</fullName>
    </submittedName>
</protein>
<dbReference type="GO" id="GO:0003677">
    <property type="term" value="F:DNA binding"/>
    <property type="evidence" value="ECO:0007669"/>
    <property type="project" value="InterPro"/>
</dbReference>
<reference evidence="2 3" key="1">
    <citation type="submission" date="2017-11" db="EMBL/GenBank/DDBJ databases">
        <title>Complete genome of a free-living desiccation-tolerant cyanobacterium and its photosynthetic adaptation to extreme terrestrial habitat.</title>
        <authorList>
            <person name="Shang J."/>
        </authorList>
    </citation>
    <scope>NUCLEOTIDE SEQUENCE [LARGE SCALE GENOMIC DNA]</scope>
    <source>
        <strain evidence="2 3">CCNUN1</strain>
    </source>
</reference>
<dbReference type="KEGG" id="nfl:COO91_00808"/>
<name>A0A2K8SHP0_9NOSO</name>
<dbReference type="Proteomes" id="UP000232003">
    <property type="component" value="Chromosome"/>
</dbReference>
<dbReference type="GO" id="GO:0006313">
    <property type="term" value="P:DNA transposition"/>
    <property type="evidence" value="ECO:0007669"/>
    <property type="project" value="InterPro"/>
</dbReference>
<dbReference type="Pfam" id="PF01609">
    <property type="entry name" value="DDE_Tnp_1"/>
    <property type="match status" value="1"/>
</dbReference>